<comment type="subcellular location">
    <subcellularLocation>
        <location evidence="1">Cell inner membrane</location>
        <topology evidence="1">Multi-pass membrane protein</topology>
    </subcellularLocation>
    <subcellularLocation>
        <location evidence="8">Cell membrane</location>
        <topology evidence="8">Multi-pass membrane protein</topology>
    </subcellularLocation>
</comment>
<keyword evidence="6 8" id="KW-1133">Transmembrane helix</keyword>
<dbReference type="PANTHER" id="PTHR43357">
    <property type="entry name" value="INNER MEMBRANE ABC TRANSPORTER PERMEASE PROTEIN YDCV"/>
    <property type="match status" value="1"/>
</dbReference>
<dbReference type="InterPro" id="IPR000515">
    <property type="entry name" value="MetI-like"/>
</dbReference>
<comment type="caution">
    <text evidence="10">The sequence shown here is derived from an EMBL/GenBank/DDBJ whole genome shotgun (WGS) entry which is preliminary data.</text>
</comment>
<dbReference type="RefSeq" id="WP_062446216.1">
    <property type="nucleotide sequence ID" value="NZ_BMCJ01000003.1"/>
</dbReference>
<evidence type="ECO:0000313" key="10">
    <source>
        <dbReference type="EMBL" id="GGC87984.1"/>
    </source>
</evidence>
<evidence type="ECO:0000313" key="11">
    <source>
        <dbReference type="Proteomes" id="UP000619534"/>
    </source>
</evidence>
<keyword evidence="2 8" id="KW-0813">Transport</keyword>
<dbReference type="Proteomes" id="UP000619534">
    <property type="component" value="Unassembled WGS sequence"/>
</dbReference>
<comment type="similarity">
    <text evidence="8">Belongs to the binding-protein-dependent transport system permease family.</text>
</comment>
<evidence type="ECO:0000256" key="1">
    <source>
        <dbReference type="ARBA" id="ARBA00004429"/>
    </source>
</evidence>
<feature type="transmembrane region" description="Helical" evidence="8">
    <location>
        <begin position="12"/>
        <end position="34"/>
    </location>
</feature>
<keyword evidence="11" id="KW-1185">Reference proteome</keyword>
<gene>
    <name evidence="10" type="ORF">GCM10007216_18410</name>
</gene>
<evidence type="ECO:0000256" key="3">
    <source>
        <dbReference type="ARBA" id="ARBA00022475"/>
    </source>
</evidence>
<dbReference type="CDD" id="cd06261">
    <property type="entry name" value="TM_PBP2"/>
    <property type="match status" value="1"/>
</dbReference>
<reference evidence="11" key="1">
    <citation type="journal article" date="2019" name="Int. J. Syst. Evol. Microbiol.">
        <title>The Global Catalogue of Microorganisms (GCM) 10K type strain sequencing project: providing services to taxonomists for standard genome sequencing and annotation.</title>
        <authorList>
            <consortium name="The Broad Institute Genomics Platform"/>
            <consortium name="The Broad Institute Genome Sequencing Center for Infectious Disease"/>
            <person name="Wu L."/>
            <person name="Ma J."/>
        </authorList>
    </citation>
    <scope>NUCLEOTIDE SEQUENCE [LARGE SCALE GENOMIC DNA]</scope>
    <source>
        <strain evidence="11">CCM 7282</strain>
    </source>
</reference>
<evidence type="ECO:0000256" key="4">
    <source>
        <dbReference type="ARBA" id="ARBA00022519"/>
    </source>
</evidence>
<protein>
    <submittedName>
        <fullName evidence="10">ABC transporter permease</fullName>
    </submittedName>
</protein>
<dbReference type="SUPFAM" id="SSF161098">
    <property type="entry name" value="MetI-like"/>
    <property type="match status" value="1"/>
</dbReference>
<evidence type="ECO:0000256" key="8">
    <source>
        <dbReference type="RuleBase" id="RU363032"/>
    </source>
</evidence>
<keyword evidence="7 8" id="KW-0472">Membrane</keyword>
<evidence type="ECO:0000256" key="2">
    <source>
        <dbReference type="ARBA" id="ARBA00022448"/>
    </source>
</evidence>
<feature type="transmembrane region" description="Helical" evidence="8">
    <location>
        <begin position="103"/>
        <end position="124"/>
    </location>
</feature>
<accession>A0ABQ1NZY2</accession>
<organism evidence="10 11">
    <name type="scientific">Thalassobacillus devorans</name>
    <dbReference type="NCBI Taxonomy" id="279813"/>
    <lineage>
        <taxon>Bacteria</taxon>
        <taxon>Bacillati</taxon>
        <taxon>Bacillota</taxon>
        <taxon>Bacilli</taxon>
        <taxon>Bacillales</taxon>
        <taxon>Bacillaceae</taxon>
        <taxon>Thalassobacillus</taxon>
    </lineage>
</organism>
<dbReference type="InterPro" id="IPR035906">
    <property type="entry name" value="MetI-like_sf"/>
</dbReference>
<name>A0ABQ1NZY2_9BACI</name>
<sequence length="269" mass="30663">MQQSKWLTFFKRIPIFLIFGFIVLPVFMVIWISFFSTSLITFPPKGYSFKWFVELLHHQEFLNSFFLSLRVSFFAMIISLVLGLLGSIALIRYNFKGKKIFELLFLSPLIVPTIITGIGIYIFLFNTERLIGIDMVPNLWALITAHVIICIPWTVRLISAGLQSINPSLEEAAIDLGSTRIQAFIKIVLPNLRPSIIAAGILSFIHSFNNLEISLMLVRPGELTLPIEILNYVFWKVDPLIAAVSTVQIILIGILMWIANKFISIRKVF</sequence>
<evidence type="ECO:0000256" key="7">
    <source>
        <dbReference type="ARBA" id="ARBA00023136"/>
    </source>
</evidence>
<dbReference type="Pfam" id="PF00528">
    <property type="entry name" value="BPD_transp_1"/>
    <property type="match status" value="1"/>
</dbReference>
<feature type="transmembrane region" description="Helical" evidence="8">
    <location>
        <begin position="239"/>
        <end position="259"/>
    </location>
</feature>
<evidence type="ECO:0000256" key="5">
    <source>
        <dbReference type="ARBA" id="ARBA00022692"/>
    </source>
</evidence>
<dbReference type="Gene3D" id="1.10.3720.10">
    <property type="entry name" value="MetI-like"/>
    <property type="match status" value="1"/>
</dbReference>
<dbReference type="PROSITE" id="PS50928">
    <property type="entry name" value="ABC_TM1"/>
    <property type="match status" value="1"/>
</dbReference>
<evidence type="ECO:0000259" key="9">
    <source>
        <dbReference type="PROSITE" id="PS50928"/>
    </source>
</evidence>
<evidence type="ECO:0000256" key="6">
    <source>
        <dbReference type="ARBA" id="ARBA00022989"/>
    </source>
</evidence>
<keyword evidence="4" id="KW-0997">Cell inner membrane</keyword>
<keyword evidence="5 8" id="KW-0812">Transmembrane</keyword>
<dbReference type="PANTHER" id="PTHR43357:SF4">
    <property type="entry name" value="INNER MEMBRANE ABC TRANSPORTER PERMEASE PROTEIN YDCV"/>
    <property type="match status" value="1"/>
</dbReference>
<keyword evidence="3" id="KW-1003">Cell membrane</keyword>
<feature type="transmembrane region" description="Helical" evidence="8">
    <location>
        <begin position="71"/>
        <end position="91"/>
    </location>
</feature>
<dbReference type="EMBL" id="BMCJ01000003">
    <property type="protein sequence ID" value="GGC87984.1"/>
    <property type="molecule type" value="Genomic_DNA"/>
</dbReference>
<proteinExistence type="inferred from homology"/>
<feature type="domain" description="ABC transmembrane type-1" evidence="9">
    <location>
        <begin position="65"/>
        <end position="259"/>
    </location>
</feature>
<feature type="transmembrane region" description="Helical" evidence="8">
    <location>
        <begin position="139"/>
        <end position="158"/>
    </location>
</feature>